<keyword evidence="3" id="KW-1185">Reference proteome</keyword>
<dbReference type="EMBL" id="CTRI01000002">
    <property type="protein sequence ID" value="CQR26934.1"/>
    <property type="molecule type" value="Genomic_DNA"/>
</dbReference>
<organism evidence="2 3">
    <name type="scientific">Thiomonas arsenitoxydans (strain DSM 22701 / CIP 110005 / 3As)</name>
    <dbReference type="NCBI Taxonomy" id="426114"/>
    <lineage>
        <taxon>Bacteria</taxon>
        <taxon>Pseudomonadati</taxon>
        <taxon>Pseudomonadota</taxon>
        <taxon>Betaproteobacteria</taxon>
        <taxon>Burkholderiales</taxon>
        <taxon>Thiomonas</taxon>
    </lineage>
</organism>
<feature type="region of interest" description="Disordered" evidence="1">
    <location>
        <begin position="1"/>
        <end position="27"/>
    </location>
</feature>
<name>A0ABM9T0G7_THIA3</name>
<evidence type="ECO:0008006" key="4">
    <source>
        <dbReference type="Google" id="ProtNLM"/>
    </source>
</evidence>
<accession>A0ABM9T0G7</accession>
<comment type="caution">
    <text evidence="2">The sequence shown here is derived from an EMBL/GenBank/DDBJ whole genome shotgun (WGS) entry which is preliminary data.</text>
</comment>
<proteinExistence type="predicted"/>
<protein>
    <recommendedName>
        <fullName evidence="4">Uracil-DNA glycosylase-like domain-containing protein</fullName>
    </recommendedName>
</protein>
<gene>
    <name evidence="2" type="ORF">THICB1_100367</name>
</gene>
<dbReference type="Proteomes" id="UP000078599">
    <property type="component" value="Unassembled WGS sequence"/>
</dbReference>
<evidence type="ECO:0000313" key="3">
    <source>
        <dbReference type="Proteomes" id="UP000078599"/>
    </source>
</evidence>
<sequence length="290" mass="32208">MRAWLEARQPGRSGSGPVADSARTNPRRASISRTPCIRDAELVACDGHHLCDLYTDSMSELQNAKLTSRCGIGEFDYGGVSMGTYPEFPASVYFQPWVGGAFEEGLWGRRTLILGQSHYQWDSDVPVTADLTRQCIEEQRSGEDSVAHWTKIAMVAIGHAPTLDEKRRFWDSVAYANFIQESVGHGPRVGPKSEMIEAAKEPFLATLEVLRPDVVWVLGYTLWNWLPEEATAGPTIQKNVRALSCWYDLAPQPRMSQPVRRVLAVRMLHPSAGFSSAAWHAVAAEDAHQV</sequence>
<evidence type="ECO:0000313" key="2">
    <source>
        <dbReference type="EMBL" id="CQR26934.1"/>
    </source>
</evidence>
<reference evidence="2 3" key="1">
    <citation type="submission" date="2015-03" db="EMBL/GenBank/DDBJ databases">
        <authorList>
            <person name="Regsiter A."/>
            <person name="william w."/>
        </authorList>
    </citation>
    <scope>NUCLEOTIDE SEQUENCE [LARGE SCALE GENOMIC DNA]</scope>
    <source>
        <strain evidence="2 3">CB1</strain>
    </source>
</reference>
<evidence type="ECO:0000256" key="1">
    <source>
        <dbReference type="SAM" id="MobiDB-lite"/>
    </source>
</evidence>